<dbReference type="Pfam" id="PF04670">
    <property type="entry name" value="Gtr1_RagA"/>
    <property type="match status" value="2"/>
</dbReference>
<reference evidence="7 8" key="1">
    <citation type="submission" date="2018-08" db="EMBL/GenBank/DDBJ databases">
        <title>Aphanomyces genome sequencing and annotation.</title>
        <authorList>
            <person name="Minardi D."/>
            <person name="Oidtmann B."/>
            <person name="Van Der Giezen M."/>
            <person name="Studholme D.J."/>
        </authorList>
    </citation>
    <scope>NUCLEOTIDE SEQUENCE [LARGE SCALE GENOMIC DNA]</scope>
    <source>
        <strain evidence="7 8">Si</strain>
    </source>
</reference>
<evidence type="ECO:0000259" key="6">
    <source>
        <dbReference type="Pfam" id="PF06916"/>
    </source>
</evidence>
<dbReference type="InterPro" id="IPR039397">
    <property type="entry name" value="RagA/B"/>
</dbReference>
<dbReference type="GO" id="GO:0010507">
    <property type="term" value="P:negative regulation of autophagy"/>
    <property type="evidence" value="ECO:0007669"/>
    <property type="project" value="TreeGrafter"/>
</dbReference>
<organism evidence="7 8">
    <name type="scientific">Aphanomyces astaci</name>
    <name type="common">Crayfish plague agent</name>
    <dbReference type="NCBI Taxonomy" id="112090"/>
    <lineage>
        <taxon>Eukaryota</taxon>
        <taxon>Sar</taxon>
        <taxon>Stramenopiles</taxon>
        <taxon>Oomycota</taxon>
        <taxon>Saprolegniomycetes</taxon>
        <taxon>Saprolegniales</taxon>
        <taxon>Verrucalvaceae</taxon>
        <taxon>Aphanomyces</taxon>
    </lineage>
</organism>
<evidence type="ECO:0000313" key="7">
    <source>
        <dbReference type="EMBL" id="RHY45334.1"/>
    </source>
</evidence>
<dbReference type="GO" id="GO:0009267">
    <property type="term" value="P:cellular response to starvation"/>
    <property type="evidence" value="ECO:0007669"/>
    <property type="project" value="TreeGrafter"/>
</dbReference>
<dbReference type="InterPro" id="IPR027417">
    <property type="entry name" value="P-loop_NTPase"/>
</dbReference>
<keyword evidence="3" id="KW-0963">Cytoplasm</keyword>
<accession>A0A418BL68</accession>
<dbReference type="EMBL" id="QUTB01007593">
    <property type="protein sequence ID" value="RHY45334.1"/>
    <property type="molecule type" value="Genomic_DNA"/>
</dbReference>
<sequence>MGKSGSGKTSMRSIIFANYLGKLNGQDAFYENYFESQRDHIFRSVELLIYVFDIESRELEKDMNHFDGCLEAIEQNSESAKVFVLIHKMDLVPESQRDAVFDQRKEMILSRTGSIPTVCFGTSIWDETLYRAWSSIVYSLIPNMQDLENHLNEFCAICNADEVVLFERATFLVIAHATHKSHRDIHRFEKISNIIKQFKLSCSKTQAQFQGMEVRNSNFTAFMDFFTNNTYIMVIMSDDTIQPATTQLNIKAARPDDGAPLPALDAAGVPTNESLAQKGKRFLKVYGMVGVVTHTALSVASYSLLYVSISRGLDVGTFLGSWTTSVQAVALANSTDQGSAGVEAASNAMVTYAIYKLLAPIRWPLTFFVTPIVVRQWNRLRLPPKDPKSTV</sequence>
<dbReference type="GO" id="GO:0005634">
    <property type="term" value="C:nucleus"/>
    <property type="evidence" value="ECO:0007669"/>
    <property type="project" value="TreeGrafter"/>
</dbReference>
<dbReference type="Gene3D" id="3.40.50.300">
    <property type="entry name" value="P-loop containing nucleotide triphosphate hydrolases"/>
    <property type="match status" value="1"/>
</dbReference>
<dbReference type="GO" id="GO:1990131">
    <property type="term" value="C:Gtr1-Gtr2 GTPase complex"/>
    <property type="evidence" value="ECO:0007669"/>
    <property type="project" value="TreeGrafter"/>
</dbReference>
<comment type="similarity">
    <text evidence="2">Belongs to the GTR/RAG GTP-binding protein family.</text>
</comment>
<dbReference type="Pfam" id="PF06916">
    <property type="entry name" value="FAM210A-B_dom"/>
    <property type="match status" value="1"/>
</dbReference>
<dbReference type="CDD" id="cd11384">
    <property type="entry name" value="RagA_like"/>
    <property type="match status" value="1"/>
</dbReference>
<evidence type="ECO:0000256" key="3">
    <source>
        <dbReference type="ARBA" id="ARBA00022490"/>
    </source>
</evidence>
<evidence type="ECO:0000256" key="5">
    <source>
        <dbReference type="ARBA" id="ARBA00023134"/>
    </source>
</evidence>
<dbReference type="AlphaFoldDB" id="A0A418BL68"/>
<dbReference type="FunFam" id="3.30.450.190:FF:000002">
    <property type="entry name" value="Ras-related GTP-binding protein A"/>
    <property type="match status" value="1"/>
</dbReference>
<evidence type="ECO:0000313" key="8">
    <source>
        <dbReference type="Proteomes" id="UP000283543"/>
    </source>
</evidence>
<dbReference type="GO" id="GO:0003924">
    <property type="term" value="F:GTPase activity"/>
    <property type="evidence" value="ECO:0007669"/>
    <property type="project" value="TreeGrafter"/>
</dbReference>
<dbReference type="Gene3D" id="3.30.450.190">
    <property type="match status" value="1"/>
</dbReference>
<dbReference type="GO" id="GO:0005764">
    <property type="term" value="C:lysosome"/>
    <property type="evidence" value="ECO:0007669"/>
    <property type="project" value="TreeGrafter"/>
</dbReference>
<proteinExistence type="inferred from homology"/>
<dbReference type="VEuPathDB" id="FungiDB:H257_15474"/>
<name>A0A418BL68_APHAT</name>
<keyword evidence="4" id="KW-0547">Nucleotide-binding</keyword>
<dbReference type="Proteomes" id="UP000283543">
    <property type="component" value="Unassembled WGS sequence"/>
</dbReference>
<gene>
    <name evidence="7" type="ORF">DYB34_002106</name>
</gene>
<protein>
    <recommendedName>
        <fullName evidence="6">DUF1279 domain-containing protein</fullName>
    </recommendedName>
</protein>
<dbReference type="PANTHER" id="PTHR11259:SF1">
    <property type="entry name" value="RAS-RELATED GTP-BINDING PROTEIN"/>
    <property type="match status" value="1"/>
</dbReference>
<dbReference type="GO" id="GO:0005525">
    <property type="term" value="F:GTP binding"/>
    <property type="evidence" value="ECO:0007669"/>
    <property type="project" value="UniProtKB-KW"/>
</dbReference>
<dbReference type="InterPro" id="IPR006762">
    <property type="entry name" value="Gtr1_RagA"/>
</dbReference>
<comment type="caution">
    <text evidence="7">The sequence shown here is derived from an EMBL/GenBank/DDBJ whole genome shotgun (WGS) entry which is preliminary data.</text>
</comment>
<evidence type="ECO:0000256" key="2">
    <source>
        <dbReference type="ARBA" id="ARBA00007756"/>
    </source>
</evidence>
<evidence type="ECO:0000256" key="4">
    <source>
        <dbReference type="ARBA" id="ARBA00022741"/>
    </source>
</evidence>
<feature type="domain" description="DUF1279" evidence="6">
    <location>
        <begin position="277"/>
        <end position="372"/>
    </location>
</feature>
<evidence type="ECO:0000256" key="1">
    <source>
        <dbReference type="ARBA" id="ARBA00004496"/>
    </source>
</evidence>
<comment type="subcellular location">
    <subcellularLocation>
        <location evidence="1">Cytoplasm</location>
    </subcellularLocation>
</comment>
<dbReference type="SUPFAM" id="SSF52540">
    <property type="entry name" value="P-loop containing nucleoside triphosphate hydrolases"/>
    <property type="match status" value="1"/>
</dbReference>
<keyword evidence="5" id="KW-0342">GTP-binding</keyword>
<dbReference type="GO" id="GO:1904263">
    <property type="term" value="P:positive regulation of TORC1 signaling"/>
    <property type="evidence" value="ECO:0007669"/>
    <property type="project" value="TreeGrafter"/>
</dbReference>
<dbReference type="PANTHER" id="PTHR11259">
    <property type="entry name" value="RAS-RELATED GTP BINDING RAG/GTR YEAST"/>
    <property type="match status" value="1"/>
</dbReference>
<dbReference type="VEuPathDB" id="FungiDB:H257_15472"/>
<dbReference type="InterPro" id="IPR009688">
    <property type="entry name" value="FAM210A/B-like_dom"/>
</dbReference>